<dbReference type="EMBL" id="LMWS01000039">
    <property type="protein sequence ID" value="KUN34526.1"/>
    <property type="molecule type" value="Genomic_DNA"/>
</dbReference>
<dbReference type="PANTHER" id="PTHR43289:SF6">
    <property type="entry name" value="SERINE_THREONINE-PROTEIN KINASE NEKL-3"/>
    <property type="match status" value="1"/>
</dbReference>
<keyword evidence="2 10" id="KW-0723">Serine/threonine-protein kinase</keyword>
<dbReference type="SMART" id="SM00220">
    <property type="entry name" value="S_TKc"/>
    <property type="match status" value="1"/>
</dbReference>
<dbReference type="PROSITE" id="PS00108">
    <property type="entry name" value="PROTEIN_KINASE_ST"/>
    <property type="match status" value="1"/>
</dbReference>
<evidence type="ECO:0000256" key="8">
    <source>
        <dbReference type="SAM" id="MobiDB-lite"/>
    </source>
</evidence>
<evidence type="ECO:0000256" key="2">
    <source>
        <dbReference type="ARBA" id="ARBA00022527"/>
    </source>
</evidence>
<name>A0A117QL80_9ACTN</name>
<feature type="compositionally biased region" description="Acidic residues" evidence="8">
    <location>
        <begin position="363"/>
        <end position="387"/>
    </location>
</feature>
<evidence type="ECO:0000259" key="9">
    <source>
        <dbReference type="PROSITE" id="PS50011"/>
    </source>
</evidence>
<dbReference type="STRING" id="68231.AQJ30_30070"/>
<evidence type="ECO:0000256" key="1">
    <source>
        <dbReference type="ARBA" id="ARBA00012513"/>
    </source>
</evidence>
<dbReference type="CDD" id="cd14014">
    <property type="entry name" value="STKc_PknB_like"/>
    <property type="match status" value="1"/>
</dbReference>
<feature type="region of interest" description="Disordered" evidence="8">
    <location>
        <begin position="460"/>
        <end position="494"/>
    </location>
</feature>
<dbReference type="Gene3D" id="1.10.510.10">
    <property type="entry name" value="Transferase(Phosphotransferase) domain 1"/>
    <property type="match status" value="1"/>
</dbReference>
<dbReference type="SUPFAM" id="SSF56112">
    <property type="entry name" value="Protein kinase-like (PK-like)"/>
    <property type="match status" value="1"/>
</dbReference>
<dbReference type="InterPro" id="IPR011009">
    <property type="entry name" value="Kinase-like_dom_sf"/>
</dbReference>
<dbReference type="Pfam" id="PF00069">
    <property type="entry name" value="Pkinase"/>
    <property type="match status" value="1"/>
</dbReference>
<gene>
    <name evidence="10" type="ORF">AQJ30_30070</name>
</gene>
<dbReference type="GO" id="GO:0004674">
    <property type="term" value="F:protein serine/threonine kinase activity"/>
    <property type="evidence" value="ECO:0007669"/>
    <property type="project" value="UniProtKB-KW"/>
</dbReference>
<evidence type="ECO:0000313" key="10">
    <source>
        <dbReference type="EMBL" id="KUN34526.1"/>
    </source>
</evidence>
<feature type="region of interest" description="Disordered" evidence="8">
    <location>
        <begin position="292"/>
        <end position="312"/>
    </location>
</feature>
<protein>
    <recommendedName>
        <fullName evidence="1">non-specific serine/threonine protein kinase</fullName>
        <ecNumber evidence="1">2.7.11.1</ecNumber>
    </recommendedName>
</protein>
<feature type="compositionally biased region" description="Low complexity" evidence="8">
    <location>
        <begin position="395"/>
        <end position="406"/>
    </location>
</feature>
<accession>A0A117QL80</accession>
<keyword evidence="11" id="KW-1185">Reference proteome</keyword>
<evidence type="ECO:0000256" key="5">
    <source>
        <dbReference type="ARBA" id="ARBA00022777"/>
    </source>
</evidence>
<feature type="compositionally biased region" description="Low complexity" evidence="8">
    <location>
        <begin position="468"/>
        <end position="489"/>
    </location>
</feature>
<dbReference type="GO" id="GO:0005524">
    <property type="term" value="F:ATP binding"/>
    <property type="evidence" value="ECO:0007669"/>
    <property type="project" value="UniProtKB-UniRule"/>
</dbReference>
<organism evidence="10 11">
    <name type="scientific">Streptomyces longwoodensis</name>
    <dbReference type="NCBI Taxonomy" id="68231"/>
    <lineage>
        <taxon>Bacteria</taxon>
        <taxon>Bacillati</taxon>
        <taxon>Actinomycetota</taxon>
        <taxon>Actinomycetes</taxon>
        <taxon>Kitasatosporales</taxon>
        <taxon>Streptomycetaceae</taxon>
        <taxon>Streptomyces</taxon>
    </lineage>
</organism>
<evidence type="ECO:0000256" key="6">
    <source>
        <dbReference type="ARBA" id="ARBA00022840"/>
    </source>
</evidence>
<dbReference type="GeneID" id="91428824"/>
<dbReference type="InterPro" id="IPR000719">
    <property type="entry name" value="Prot_kinase_dom"/>
</dbReference>
<sequence length="638" mass="67341">MSNDRDAAGGEGRTVGGRYRLLERIGSGGMGTVWRAHDELVDREVAVKEPRLPGEPGDESHRRAAHRLYREARAAARVDHPSAVSIHDVVAEEADGEGADPVVGAAGLDVLPWIVMELVRGESLQELLRRGPLAPPEAARVGLAVLGALRAAHAVGIVHRDVKPANVLLGAHGRVVLTDFGIAHVQGEDSLTATGEFVGSLEFVAPERMSGRIAGPPSDLWSLGVLLYAAVEGWSPFRRTSLESTLAAILAADVPEPQRAGDLGPLLTRLLVKDPALRPDAEEAEAVLRAVADGTPPVRETADGTPPVREAADDVPAADAWPLPGAPTADGLAPQEARALREFAEDIRTRRLASPPAAAADAADADADTDADADADTDADADADAAPEADRTPPDDATPARPGTTDEPPPPPTGPQAPASSPRRSLHRRPLPLALLGGVLVGTVWFGSAFVLGPDDGADTRNTAAHNPSSGKPGPGTASASAPAPSAAGWTAHPEQAMRATLSLPTAYTEYARQGSDTYQPRMVEYAAGSVQVRLVQYDSSPDGDLMGQAKQHARTWTYFDEHATQYTVTSLRGRDAVQSDTVYGDQDARHRVLEFFVRTEDGRQYELRVEMPKGSAEEKQGAALFKAARDRLVILPG</sequence>
<dbReference type="Gene3D" id="3.30.200.20">
    <property type="entry name" value="Phosphorylase Kinase, domain 1"/>
    <property type="match status" value="1"/>
</dbReference>
<reference evidence="10 11" key="1">
    <citation type="submission" date="2015-10" db="EMBL/GenBank/DDBJ databases">
        <title>Draft genome sequence of Streptomyces longwoodensis DSM 41677, type strain for the species Streptomyces longwoodensis.</title>
        <authorList>
            <person name="Ruckert C."/>
            <person name="Winkler A."/>
            <person name="Kalinowski J."/>
            <person name="Kampfer P."/>
            <person name="Glaeser S."/>
        </authorList>
    </citation>
    <scope>NUCLEOTIDE SEQUENCE [LARGE SCALE GENOMIC DNA]</scope>
    <source>
        <strain evidence="10 11">DSM 41677</strain>
    </source>
</reference>
<feature type="binding site" evidence="7">
    <location>
        <position position="48"/>
    </location>
    <ligand>
        <name>ATP</name>
        <dbReference type="ChEBI" id="CHEBI:30616"/>
    </ligand>
</feature>
<keyword evidence="4 7" id="KW-0547">Nucleotide-binding</keyword>
<keyword evidence="6 7" id="KW-0067">ATP-binding</keyword>
<dbReference type="InterPro" id="IPR017441">
    <property type="entry name" value="Protein_kinase_ATP_BS"/>
</dbReference>
<dbReference type="PANTHER" id="PTHR43289">
    <property type="entry name" value="MITOGEN-ACTIVATED PROTEIN KINASE KINASE KINASE 20-RELATED"/>
    <property type="match status" value="1"/>
</dbReference>
<feature type="region of interest" description="Disordered" evidence="8">
    <location>
        <begin position="351"/>
        <end position="426"/>
    </location>
</feature>
<dbReference type="AlphaFoldDB" id="A0A117QL80"/>
<keyword evidence="3" id="KW-0808">Transferase</keyword>
<feature type="domain" description="Protein kinase" evidence="9">
    <location>
        <begin position="19"/>
        <end position="288"/>
    </location>
</feature>
<dbReference type="RefSeq" id="WP_067240170.1">
    <property type="nucleotide sequence ID" value="NZ_KQ948561.1"/>
</dbReference>
<dbReference type="EC" id="2.7.11.1" evidence="1"/>
<comment type="caution">
    <text evidence="10">The sequence shown here is derived from an EMBL/GenBank/DDBJ whole genome shotgun (WGS) entry which is preliminary data.</text>
</comment>
<dbReference type="PROSITE" id="PS50011">
    <property type="entry name" value="PROTEIN_KINASE_DOM"/>
    <property type="match status" value="1"/>
</dbReference>
<dbReference type="InterPro" id="IPR008271">
    <property type="entry name" value="Ser/Thr_kinase_AS"/>
</dbReference>
<proteinExistence type="predicted"/>
<evidence type="ECO:0000256" key="4">
    <source>
        <dbReference type="ARBA" id="ARBA00022741"/>
    </source>
</evidence>
<evidence type="ECO:0000256" key="7">
    <source>
        <dbReference type="PROSITE-ProRule" id="PRU10141"/>
    </source>
</evidence>
<dbReference type="PROSITE" id="PS00107">
    <property type="entry name" value="PROTEIN_KINASE_ATP"/>
    <property type="match status" value="1"/>
</dbReference>
<evidence type="ECO:0000313" key="11">
    <source>
        <dbReference type="Proteomes" id="UP000053271"/>
    </source>
</evidence>
<keyword evidence="5 10" id="KW-0418">Kinase</keyword>
<dbReference type="Proteomes" id="UP000053271">
    <property type="component" value="Unassembled WGS sequence"/>
</dbReference>
<evidence type="ECO:0000256" key="3">
    <source>
        <dbReference type="ARBA" id="ARBA00022679"/>
    </source>
</evidence>